<feature type="region of interest" description="Disordered" evidence="6">
    <location>
        <begin position="20"/>
        <end position="58"/>
    </location>
</feature>
<sequence>MAFQLLDDLSASLQYENLYPRSYSSSGPQDKIPSSVELPPSGYTPHNSNQHSSASRHGTEFIKGECGENRPFDHYAVNSHGHHALYPVGRPQIDNVPRCVPHHSHSPQSWPPYEGTTMGMSVLYDSFPSPSPFPPPRLSPPPLPVNGGLQHARTLAGSLDPATGIFYRTPEHPRLRTAQACEKCRTRKAKCSGEHPSCKRCATRGLICEYAKEGRVRGPNKPKSKTSVSAQAEEAGPDSRGRTLSTNSSADSDHKDAIPAAMNATRKQQGAPGSSQHRHSLSLGEHRRSRPRPPNLQLETSSNNFRLERPLTSDFQEREQRSHTSYQQQPGSIRKLPPRLSDSERDAFLSLQAPYRGVVSSSPISTSKRSDSRSHPRPREHPPLFTPSPFHERGRDHCFRVQDEPSMTDSQLIFEETSPPASASRSTSTLGSPMELSSSIAHYNARGERINFSLDALQGIGPGPAGGQVPLDPFWFEMHANPRYGNQIPGGGGMDSQGNGSSPYQGLPGQATRETLGSQDISSATPPGDPHSAAGSTAAHLAVHYPQLHLQIC</sequence>
<dbReference type="InterPro" id="IPR051711">
    <property type="entry name" value="Stress_Response_Reg"/>
</dbReference>
<name>A0A0C9XGT8_9AGAR</name>
<evidence type="ECO:0000256" key="5">
    <source>
        <dbReference type="ARBA" id="ARBA00023242"/>
    </source>
</evidence>
<evidence type="ECO:0000256" key="6">
    <source>
        <dbReference type="SAM" id="MobiDB-lite"/>
    </source>
</evidence>
<dbReference type="STRING" id="1095629.A0A0C9XGT8"/>
<reference evidence="8 9" key="1">
    <citation type="submission" date="2014-04" db="EMBL/GenBank/DDBJ databases">
        <authorList>
            <consortium name="DOE Joint Genome Institute"/>
            <person name="Kuo A."/>
            <person name="Kohler A."/>
            <person name="Nagy L.G."/>
            <person name="Floudas D."/>
            <person name="Copeland A."/>
            <person name="Barry K.W."/>
            <person name="Cichocki N."/>
            <person name="Veneault-Fourrey C."/>
            <person name="LaButti K."/>
            <person name="Lindquist E.A."/>
            <person name="Lipzen A."/>
            <person name="Lundell T."/>
            <person name="Morin E."/>
            <person name="Murat C."/>
            <person name="Sun H."/>
            <person name="Tunlid A."/>
            <person name="Henrissat B."/>
            <person name="Grigoriev I.V."/>
            <person name="Hibbett D.S."/>
            <person name="Martin F."/>
            <person name="Nordberg H.P."/>
            <person name="Cantor M.N."/>
            <person name="Hua S.X."/>
        </authorList>
    </citation>
    <scope>NUCLEOTIDE SEQUENCE [LARGE SCALE GENOMIC DNA]</scope>
    <source>
        <strain evidence="8 9">LaAM-08-1</strain>
    </source>
</reference>
<evidence type="ECO:0000259" key="7">
    <source>
        <dbReference type="PROSITE" id="PS50048"/>
    </source>
</evidence>
<dbReference type="GO" id="GO:0045944">
    <property type="term" value="P:positive regulation of transcription by RNA polymerase II"/>
    <property type="evidence" value="ECO:0007669"/>
    <property type="project" value="TreeGrafter"/>
</dbReference>
<keyword evidence="9" id="KW-1185">Reference proteome</keyword>
<proteinExistence type="predicted"/>
<dbReference type="PANTHER" id="PTHR47540:SF6">
    <property type="entry name" value="ZN(II)2CYS6 TRANSCRIPTION FACTOR (EUROFUNG)"/>
    <property type="match status" value="1"/>
</dbReference>
<keyword evidence="3" id="KW-0238">DNA-binding</keyword>
<evidence type="ECO:0000313" key="9">
    <source>
        <dbReference type="Proteomes" id="UP000054477"/>
    </source>
</evidence>
<dbReference type="PROSITE" id="PS50048">
    <property type="entry name" value="ZN2_CY6_FUNGAL_2"/>
    <property type="match status" value="1"/>
</dbReference>
<feature type="region of interest" description="Disordered" evidence="6">
    <location>
        <begin position="486"/>
        <end position="537"/>
    </location>
</feature>
<dbReference type="OrthoDB" id="2399539at2759"/>
<dbReference type="GO" id="GO:0043565">
    <property type="term" value="F:sequence-specific DNA binding"/>
    <property type="evidence" value="ECO:0007669"/>
    <property type="project" value="TreeGrafter"/>
</dbReference>
<feature type="compositionally biased region" description="Polar residues" evidence="6">
    <location>
        <begin position="44"/>
        <end position="56"/>
    </location>
</feature>
<feature type="compositionally biased region" description="Basic and acidic residues" evidence="6">
    <location>
        <begin position="306"/>
        <end position="322"/>
    </location>
</feature>
<dbReference type="Gene3D" id="4.10.240.10">
    <property type="entry name" value="Zn(2)-C6 fungal-type DNA-binding domain"/>
    <property type="match status" value="1"/>
</dbReference>
<keyword evidence="4" id="KW-0804">Transcription</keyword>
<feature type="compositionally biased region" description="Polar residues" evidence="6">
    <location>
        <begin position="512"/>
        <end position="525"/>
    </location>
</feature>
<protein>
    <recommendedName>
        <fullName evidence="7">Zn(2)-C6 fungal-type domain-containing protein</fullName>
    </recommendedName>
</protein>
<feature type="compositionally biased region" description="Low complexity" evidence="6">
    <location>
        <begin position="417"/>
        <end position="429"/>
    </location>
</feature>
<comment type="subcellular location">
    <subcellularLocation>
        <location evidence="1">Nucleus</location>
    </subcellularLocation>
</comment>
<dbReference type="Proteomes" id="UP000054477">
    <property type="component" value="Unassembled WGS sequence"/>
</dbReference>
<dbReference type="PANTHER" id="PTHR47540">
    <property type="entry name" value="THIAMINE REPRESSIBLE GENES REGULATORY PROTEIN THI5"/>
    <property type="match status" value="1"/>
</dbReference>
<feature type="region of interest" description="Disordered" evidence="6">
    <location>
        <begin position="351"/>
        <end position="395"/>
    </location>
</feature>
<keyword evidence="5" id="KW-0539">Nucleus</keyword>
<dbReference type="HOGENOM" id="CLU_500639_0_0_1"/>
<feature type="compositionally biased region" description="Basic and acidic residues" evidence="6">
    <location>
        <begin position="368"/>
        <end position="382"/>
    </location>
</feature>
<dbReference type="Pfam" id="PF00172">
    <property type="entry name" value="Zn_clus"/>
    <property type="match status" value="1"/>
</dbReference>
<feature type="compositionally biased region" description="Polar residues" evidence="6">
    <location>
        <begin position="265"/>
        <end position="275"/>
    </location>
</feature>
<reference evidence="9" key="2">
    <citation type="submission" date="2015-01" db="EMBL/GenBank/DDBJ databases">
        <title>Evolutionary Origins and Diversification of the Mycorrhizal Mutualists.</title>
        <authorList>
            <consortium name="DOE Joint Genome Institute"/>
            <consortium name="Mycorrhizal Genomics Consortium"/>
            <person name="Kohler A."/>
            <person name="Kuo A."/>
            <person name="Nagy L.G."/>
            <person name="Floudas D."/>
            <person name="Copeland A."/>
            <person name="Barry K.W."/>
            <person name="Cichocki N."/>
            <person name="Veneault-Fourrey C."/>
            <person name="LaButti K."/>
            <person name="Lindquist E.A."/>
            <person name="Lipzen A."/>
            <person name="Lundell T."/>
            <person name="Morin E."/>
            <person name="Murat C."/>
            <person name="Riley R."/>
            <person name="Ohm R."/>
            <person name="Sun H."/>
            <person name="Tunlid A."/>
            <person name="Henrissat B."/>
            <person name="Grigoriev I.V."/>
            <person name="Hibbett D.S."/>
            <person name="Martin F."/>
        </authorList>
    </citation>
    <scope>NUCLEOTIDE SEQUENCE [LARGE SCALE GENOMIC DNA]</scope>
    <source>
        <strain evidence="9">LaAM-08-1</strain>
    </source>
</reference>
<dbReference type="CDD" id="cd00067">
    <property type="entry name" value="GAL4"/>
    <property type="match status" value="1"/>
</dbReference>
<evidence type="ECO:0000256" key="4">
    <source>
        <dbReference type="ARBA" id="ARBA00023163"/>
    </source>
</evidence>
<dbReference type="AlphaFoldDB" id="A0A0C9XGT8"/>
<accession>A0A0C9XGT8</accession>
<dbReference type="GO" id="GO:0005634">
    <property type="term" value="C:nucleus"/>
    <property type="evidence" value="ECO:0007669"/>
    <property type="project" value="UniProtKB-SubCell"/>
</dbReference>
<evidence type="ECO:0000256" key="2">
    <source>
        <dbReference type="ARBA" id="ARBA00023015"/>
    </source>
</evidence>
<keyword evidence="2" id="KW-0805">Transcription regulation</keyword>
<organism evidence="8 9">
    <name type="scientific">Laccaria amethystina LaAM-08-1</name>
    <dbReference type="NCBI Taxonomy" id="1095629"/>
    <lineage>
        <taxon>Eukaryota</taxon>
        <taxon>Fungi</taxon>
        <taxon>Dikarya</taxon>
        <taxon>Basidiomycota</taxon>
        <taxon>Agaricomycotina</taxon>
        <taxon>Agaricomycetes</taxon>
        <taxon>Agaricomycetidae</taxon>
        <taxon>Agaricales</taxon>
        <taxon>Agaricineae</taxon>
        <taxon>Hydnangiaceae</taxon>
        <taxon>Laccaria</taxon>
    </lineage>
</organism>
<evidence type="ECO:0000313" key="8">
    <source>
        <dbReference type="EMBL" id="KIK00809.1"/>
    </source>
</evidence>
<evidence type="ECO:0000256" key="1">
    <source>
        <dbReference type="ARBA" id="ARBA00004123"/>
    </source>
</evidence>
<gene>
    <name evidence="8" type="ORF">K443DRAFT_99685</name>
</gene>
<dbReference type="GO" id="GO:0000981">
    <property type="term" value="F:DNA-binding transcription factor activity, RNA polymerase II-specific"/>
    <property type="evidence" value="ECO:0007669"/>
    <property type="project" value="InterPro"/>
</dbReference>
<dbReference type="EMBL" id="KN838618">
    <property type="protein sequence ID" value="KIK00809.1"/>
    <property type="molecule type" value="Genomic_DNA"/>
</dbReference>
<dbReference type="InterPro" id="IPR036864">
    <property type="entry name" value="Zn2-C6_fun-type_DNA-bd_sf"/>
</dbReference>
<dbReference type="SMART" id="SM00066">
    <property type="entry name" value="GAL4"/>
    <property type="match status" value="1"/>
</dbReference>
<feature type="domain" description="Zn(2)-C6 fungal-type" evidence="7">
    <location>
        <begin position="180"/>
        <end position="210"/>
    </location>
</feature>
<dbReference type="PROSITE" id="PS00463">
    <property type="entry name" value="ZN2_CY6_FUNGAL_1"/>
    <property type="match status" value="1"/>
</dbReference>
<dbReference type="SUPFAM" id="SSF57701">
    <property type="entry name" value="Zn2/Cys6 DNA-binding domain"/>
    <property type="match status" value="1"/>
</dbReference>
<evidence type="ECO:0000256" key="3">
    <source>
        <dbReference type="ARBA" id="ARBA00023125"/>
    </source>
</evidence>
<feature type="region of interest" description="Disordered" evidence="6">
    <location>
        <begin position="215"/>
        <end position="339"/>
    </location>
</feature>
<dbReference type="InterPro" id="IPR001138">
    <property type="entry name" value="Zn2Cys6_DnaBD"/>
</dbReference>
<dbReference type="GO" id="GO:0008270">
    <property type="term" value="F:zinc ion binding"/>
    <property type="evidence" value="ECO:0007669"/>
    <property type="project" value="InterPro"/>
</dbReference>
<feature type="region of interest" description="Disordered" evidence="6">
    <location>
        <begin position="415"/>
        <end position="434"/>
    </location>
</feature>